<evidence type="ECO:0000256" key="7">
    <source>
        <dbReference type="SAM" id="MobiDB-lite"/>
    </source>
</evidence>
<keyword evidence="4 8" id="KW-0812">Transmembrane</keyword>
<feature type="compositionally biased region" description="Basic and acidic residues" evidence="7">
    <location>
        <begin position="791"/>
        <end position="801"/>
    </location>
</feature>
<feature type="transmembrane region" description="Helical" evidence="8">
    <location>
        <begin position="94"/>
        <end position="112"/>
    </location>
</feature>
<evidence type="ECO:0000256" key="5">
    <source>
        <dbReference type="ARBA" id="ARBA00022989"/>
    </source>
</evidence>
<evidence type="ECO:0000313" key="9">
    <source>
        <dbReference type="EMBL" id="MEJ5219995.1"/>
    </source>
</evidence>
<feature type="region of interest" description="Disordered" evidence="7">
    <location>
        <begin position="753"/>
        <end position="807"/>
    </location>
</feature>
<protein>
    <submittedName>
        <fullName evidence="9">Type IV secretory system conjugative DNA transfer family protein</fullName>
    </submittedName>
</protein>
<evidence type="ECO:0000256" key="6">
    <source>
        <dbReference type="ARBA" id="ARBA00023136"/>
    </source>
</evidence>
<sequence>MSRRNTLKSELTAFSAKWDIPLNIGIAFFVMVMVLLPITISGHIDDFAPMLLGVPYGARVSMLSAAIAYGSIFLPWALTLLIRFDALKRTAGILALWGVLLLWAFGPSIYYFRDAGTSSRWTILNYEISRVTRDTLFSGNAMNGATVVDGALMLVSVGILLMATRTYVTWWRKGVSHRDIEAPVGSAETAVLPDATWAPKTRIKDRLRVKGGIVLGEDTNPLTESPNFQPFDKSTWGKQGQGDLIQVDPREGNGHTLVVSPSGSFKTSGILIPNIHEYDGPIFVVDPKCDLYARCKDHREAMGRTVIKIDAENGLDPLSLIFPLARDHPSLYIAIANAICPPMGQVTANSEYFRNSAARFLTALMAYAVRSGQNDVPEFLMQLVNMPQSVFGGMAEQIPDDEDQKFIKAALLEVAQMDNKQYSGVKGEVFNNLQFLTMPDARKYITNPPDRDPIALTDLFHPNTDVFINVPDIIVEHHPAMIRLFFTTIVLAMRMLIQPDNPPARRLFMMDEAAMLKGLEILKTLRNVGRGYGIHLMLIYQTIGQIEEIWGPHEFSSWFDTMQNKVIGSMENPDGSAKFSKMFGQHTVMTTTTSENRSRPDYQLFAGQSGETAQTQLKEVPLFAQHRLASLGPWGSIIKITGHQPILGTKAIYRTRTAMAANIKSEQEIVDRMKPTAIEKQTLDSYDETNARKRDRSIFTLRPLREKEERDILAAMENDPIAARKAIEESALLTSSQKKRLDREVNAIIGKKDVKKNDEKTSTFDPSESDSIDKSTSRPSDQESQSIQLSREQKSDGDKNCPDCIET</sequence>
<comment type="subcellular location">
    <subcellularLocation>
        <location evidence="1">Cell membrane</location>
        <topology evidence="1">Multi-pass membrane protein</topology>
    </subcellularLocation>
</comment>
<dbReference type="Pfam" id="PF02534">
    <property type="entry name" value="T4SS-DNA_transf"/>
    <property type="match status" value="1"/>
</dbReference>
<feature type="compositionally biased region" description="Basic and acidic residues" evidence="7">
    <location>
        <begin position="753"/>
        <end position="762"/>
    </location>
</feature>
<dbReference type="CDD" id="cd01127">
    <property type="entry name" value="TrwB_TraG_TraD_VirD4"/>
    <property type="match status" value="2"/>
</dbReference>
<reference evidence="9 10" key="1">
    <citation type="submission" date="2024-03" db="EMBL/GenBank/DDBJ databases">
        <title>Cognatishimia coralii sp. nov., a marine bacterium isolated from coral surrounding seawater.</title>
        <authorList>
            <person name="Liu X."/>
            <person name="Liu S."/>
            <person name="Sun H."/>
            <person name="Zhang Y."/>
        </authorList>
    </citation>
    <scope>NUCLEOTIDE SEQUENCE [LARGE SCALE GENOMIC DNA]</scope>
    <source>
        <strain evidence="9 10">D5M38</strain>
    </source>
</reference>
<keyword evidence="5 8" id="KW-1133">Transmembrane helix</keyword>
<comment type="similarity">
    <text evidence="2">Belongs to the VirD4/TraG family.</text>
</comment>
<dbReference type="SUPFAM" id="SSF52540">
    <property type="entry name" value="P-loop containing nucleoside triphosphate hydrolases"/>
    <property type="match status" value="1"/>
</dbReference>
<dbReference type="Proteomes" id="UP001368270">
    <property type="component" value="Unassembled WGS sequence"/>
</dbReference>
<gene>
    <name evidence="9" type="ORF">WG622_17200</name>
</gene>
<keyword evidence="6 8" id="KW-0472">Membrane</keyword>
<accession>A0ABU8QKP4</accession>
<dbReference type="InterPro" id="IPR003688">
    <property type="entry name" value="TraG/VirD4"/>
</dbReference>
<dbReference type="Gene3D" id="3.40.50.300">
    <property type="entry name" value="P-loop containing nucleotide triphosphate hydrolases"/>
    <property type="match status" value="1"/>
</dbReference>
<feature type="compositionally biased region" description="Polar residues" evidence="7">
    <location>
        <begin position="777"/>
        <end position="790"/>
    </location>
</feature>
<dbReference type="InterPro" id="IPR027417">
    <property type="entry name" value="P-loop_NTPase"/>
</dbReference>
<keyword evidence="10" id="KW-1185">Reference proteome</keyword>
<evidence type="ECO:0000256" key="1">
    <source>
        <dbReference type="ARBA" id="ARBA00004651"/>
    </source>
</evidence>
<feature type="transmembrane region" description="Helical" evidence="8">
    <location>
        <begin position="60"/>
        <end position="82"/>
    </location>
</feature>
<name>A0ABU8QKP4_9RHOB</name>
<evidence type="ECO:0000313" key="10">
    <source>
        <dbReference type="Proteomes" id="UP001368270"/>
    </source>
</evidence>
<feature type="transmembrane region" description="Helical" evidence="8">
    <location>
        <begin position="20"/>
        <end position="40"/>
    </location>
</feature>
<evidence type="ECO:0000256" key="4">
    <source>
        <dbReference type="ARBA" id="ARBA00022692"/>
    </source>
</evidence>
<dbReference type="RefSeq" id="WP_339404649.1">
    <property type="nucleotide sequence ID" value="NZ_JBBGAZ010000015.1"/>
</dbReference>
<evidence type="ECO:0000256" key="8">
    <source>
        <dbReference type="SAM" id="Phobius"/>
    </source>
</evidence>
<dbReference type="PANTHER" id="PTHR37937">
    <property type="entry name" value="CONJUGATIVE TRANSFER: DNA TRANSPORT"/>
    <property type="match status" value="1"/>
</dbReference>
<evidence type="ECO:0000256" key="3">
    <source>
        <dbReference type="ARBA" id="ARBA00022475"/>
    </source>
</evidence>
<keyword evidence="3" id="KW-1003">Cell membrane</keyword>
<proteinExistence type="inferred from homology"/>
<comment type="caution">
    <text evidence="9">The sequence shown here is derived from an EMBL/GenBank/DDBJ whole genome shotgun (WGS) entry which is preliminary data.</text>
</comment>
<evidence type="ECO:0000256" key="2">
    <source>
        <dbReference type="ARBA" id="ARBA00008806"/>
    </source>
</evidence>
<dbReference type="PANTHER" id="PTHR37937:SF1">
    <property type="entry name" value="CONJUGATIVE TRANSFER: DNA TRANSPORT"/>
    <property type="match status" value="1"/>
</dbReference>
<organism evidence="9 10">
    <name type="scientific">Cognatishimia coralii</name>
    <dbReference type="NCBI Taxonomy" id="3083254"/>
    <lineage>
        <taxon>Bacteria</taxon>
        <taxon>Pseudomonadati</taxon>
        <taxon>Pseudomonadota</taxon>
        <taxon>Alphaproteobacteria</taxon>
        <taxon>Rhodobacterales</taxon>
        <taxon>Paracoccaceae</taxon>
        <taxon>Cognatishimia</taxon>
    </lineage>
</organism>
<dbReference type="InterPro" id="IPR051539">
    <property type="entry name" value="T4SS-coupling_protein"/>
</dbReference>
<dbReference type="EMBL" id="JBBGAZ010000015">
    <property type="protein sequence ID" value="MEJ5219995.1"/>
    <property type="molecule type" value="Genomic_DNA"/>
</dbReference>